<protein>
    <submittedName>
        <fullName evidence="4">DNA-binding protein</fullName>
    </submittedName>
</protein>
<dbReference type="GO" id="GO:0005829">
    <property type="term" value="C:cytosol"/>
    <property type="evidence" value="ECO:0007669"/>
    <property type="project" value="TreeGrafter"/>
</dbReference>
<dbReference type="GO" id="GO:0003700">
    <property type="term" value="F:DNA-binding transcription factor activity"/>
    <property type="evidence" value="ECO:0007669"/>
    <property type="project" value="TreeGrafter"/>
</dbReference>
<dbReference type="eggNOG" id="COG1396">
    <property type="taxonomic scope" value="Bacteria"/>
</dbReference>
<evidence type="ECO:0000313" key="5">
    <source>
        <dbReference type="Proteomes" id="UP000005801"/>
    </source>
</evidence>
<dbReference type="CDD" id="cd00093">
    <property type="entry name" value="HTH_XRE"/>
    <property type="match status" value="1"/>
</dbReference>
<dbReference type="InterPro" id="IPR050807">
    <property type="entry name" value="TransReg_Diox_bact_type"/>
</dbReference>
<dbReference type="PANTHER" id="PTHR46797">
    <property type="entry name" value="HTH-TYPE TRANSCRIPTIONAL REGULATOR"/>
    <property type="match status" value="1"/>
</dbReference>
<gene>
    <name evidence="4" type="ORF">PPSIR1_39115</name>
</gene>
<evidence type="ECO:0000259" key="3">
    <source>
        <dbReference type="PROSITE" id="PS50943"/>
    </source>
</evidence>
<organism evidence="4 5">
    <name type="scientific">Plesiocystis pacifica SIR-1</name>
    <dbReference type="NCBI Taxonomy" id="391625"/>
    <lineage>
        <taxon>Bacteria</taxon>
        <taxon>Pseudomonadati</taxon>
        <taxon>Myxococcota</taxon>
        <taxon>Polyangia</taxon>
        <taxon>Nannocystales</taxon>
        <taxon>Nannocystaceae</taxon>
        <taxon>Plesiocystis</taxon>
    </lineage>
</organism>
<dbReference type="Proteomes" id="UP000005801">
    <property type="component" value="Unassembled WGS sequence"/>
</dbReference>
<feature type="compositionally biased region" description="Low complexity" evidence="2">
    <location>
        <begin position="81"/>
        <end position="95"/>
    </location>
</feature>
<dbReference type="SUPFAM" id="SSF47413">
    <property type="entry name" value="lambda repressor-like DNA-binding domains"/>
    <property type="match status" value="1"/>
</dbReference>
<dbReference type="InterPro" id="IPR010982">
    <property type="entry name" value="Lambda_DNA-bd_dom_sf"/>
</dbReference>
<evidence type="ECO:0000313" key="4">
    <source>
        <dbReference type="EMBL" id="EDM74152.1"/>
    </source>
</evidence>
<keyword evidence="1 4" id="KW-0238">DNA-binding</keyword>
<dbReference type="EMBL" id="ABCS01000146">
    <property type="protein sequence ID" value="EDM74152.1"/>
    <property type="molecule type" value="Genomic_DNA"/>
</dbReference>
<dbReference type="AlphaFoldDB" id="A6GIZ6"/>
<dbReference type="PROSITE" id="PS50943">
    <property type="entry name" value="HTH_CROC1"/>
    <property type="match status" value="1"/>
</dbReference>
<name>A6GIZ6_9BACT</name>
<dbReference type="Pfam" id="PF01381">
    <property type="entry name" value="HTH_3"/>
    <property type="match status" value="1"/>
</dbReference>
<dbReference type="GO" id="GO:0003677">
    <property type="term" value="F:DNA binding"/>
    <property type="evidence" value="ECO:0007669"/>
    <property type="project" value="UniProtKB-KW"/>
</dbReference>
<evidence type="ECO:0000256" key="2">
    <source>
        <dbReference type="SAM" id="MobiDB-lite"/>
    </source>
</evidence>
<dbReference type="STRING" id="391625.PPSIR1_39115"/>
<dbReference type="SMART" id="SM00530">
    <property type="entry name" value="HTH_XRE"/>
    <property type="match status" value="1"/>
</dbReference>
<evidence type="ECO:0000256" key="1">
    <source>
        <dbReference type="ARBA" id="ARBA00023125"/>
    </source>
</evidence>
<feature type="region of interest" description="Disordered" evidence="2">
    <location>
        <begin position="78"/>
        <end position="99"/>
    </location>
</feature>
<comment type="caution">
    <text evidence="4">The sequence shown here is derived from an EMBL/GenBank/DDBJ whole genome shotgun (WGS) entry which is preliminary data.</text>
</comment>
<proteinExistence type="predicted"/>
<keyword evidence="5" id="KW-1185">Reference proteome</keyword>
<sequence>MDPKQFGRHLWSLRKARNLTQEVLAERSELSSDTIRRLEAGTFSPSLNTLTGVAGGLQLRLSGLAPKIRTPGFMRLDSQLTPRSSSARTRPASSTQWSNAYVGHCRKSRSILQWKSLPRLG</sequence>
<dbReference type="PANTHER" id="PTHR46797:SF1">
    <property type="entry name" value="METHYLPHOSPHONATE SYNTHASE"/>
    <property type="match status" value="1"/>
</dbReference>
<dbReference type="InterPro" id="IPR001387">
    <property type="entry name" value="Cro/C1-type_HTH"/>
</dbReference>
<dbReference type="Gene3D" id="1.10.260.40">
    <property type="entry name" value="lambda repressor-like DNA-binding domains"/>
    <property type="match status" value="1"/>
</dbReference>
<feature type="domain" description="HTH cro/C1-type" evidence="3">
    <location>
        <begin position="10"/>
        <end position="64"/>
    </location>
</feature>
<reference evidence="4 5" key="1">
    <citation type="submission" date="2007-06" db="EMBL/GenBank/DDBJ databases">
        <authorList>
            <person name="Shimkets L."/>
            <person name="Ferriera S."/>
            <person name="Johnson J."/>
            <person name="Kravitz S."/>
            <person name="Beeson K."/>
            <person name="Sutton G."/>
            <person name="Rogers Y.-H."/>
            <person name="Friedman R."/>
            <person name="Frazier M."/>
            <person name="Venter J.C."/>
        </authorList>
    </citation>
    <scope>NUCLEOTIDE SEQUENCE [LARGE SCALE GENOMIC DNA]</scope>
    <source>
        <strain evidence="4 5">SIR-1</strain>
    </source>
</reference>
<accession>A6GIZ6</accession>